<organism evidence="2 3">
    <name type="scientific">Lacibacter luteus</name>
    <dbReference type="NCBI Taxonomy" id="2508719"/>
    <lineage>
        <taxon>Bacteria</taxon>
        <taxon>Pseudomonadati</taxon>
        <taxon>Bacteroidota</taxon>
        <taxon>Chitinophagia</taxon>
        <taxon>Chitinophagales</taxon>
        <taxon>Chitinophagaceae</taxon>
        <taxon>Lacibacter</taxon>
    </lineage>
</organism>
<keyword evidence="1" id="KW-0812">Transmembrane</keyword>
<sequence>MLSRLVNICRVIGILSFLAMCYTWFFTSDLQSFLIAKQLTITFFSVSILLWLITLIIAFRKNE</sequence>
<comment type="caution">
    <text evidence="2">The sequence shown here is derived from an EMBL/GenBank/DDBJ whole genome shotgun (WGS) entry which is preliminary data.</text>
</comment>
<dbReference type="EMBL" id="SDHW01000002">
    <property type="protein sequence ID" value="RXK60703.1"/>
    <property type="molecule type" value="Genomic_DNA"/>
</dbReference>
<gene>
    <name evidence="2" type="ORF">ESA94_09580</name>
</gene>
<dbReference type="Proteomes" id="UP000290204">
    <property type="component" value="Unassembled WGS sequence"/>
</dbReference>
<keyword evidence="1" id="KW-1133">Transmembrane helix</keyword>
<evidence type="ECO:0000313" key="3">
    <source>
        <dbReference type="Proteomes" id="UP000290204"/>
    </source>
</evidence>
<feature type="transmembrane region" description="Helical" evidence="1">
    <location>
        <begin position="39"/>
        <end position="59"/>
    </location>
</feature>
<keyword evidence="3" id="KW-1185">Reference proteome</keyword>
<reference evidence="2 3" key="1">
    <citation type="submission" date="2019-01" db="EMBL/GenBank/DDBJ databases">
        <title>Lacibacter sp. strain TTM-7.</title>
        <authorList>
            <person name="Chen W.-M."/>
        </authorList>
    </citation>
    <scope>NUCLEOTIDE SEQUENCE [LARGE SCALE GENOMIC DNA]</scope>
    <source>
        <strain evidence="2 3">TTM-7</strain>
    </source>
</reference>
<accession>A0A4Q1CJF9</accession>
<dbReference type="OrthoDB" id="9857340at2"/>
<proteinExistence type="predicted"/>
<protein>
    <submittedName>
        <fullName evidence="2">Uncharacterized protein</fullName>
    </submittedName>
</protein>
<dbReference type="RefSeq" id="WP_129130664.1">
    <property type="nucleotide sequence ID" value="NZ_SDHW01000002.1"/>
</dbReference>
<dbReference type="AlphaFoldDB" id="A0A4Q1CJF9"/>
<keyword evidence="1" id="KW-0472">Membrane</keyword>
<evidence type="ECO:0000313" key="2">
    <source>
        <dbReference type="EMBL" id="RXK60703.1"/>
    </source>
</evidence>
<evidence type="ECO:0000256" key="1">
    <source>
        <dbReference type="SAM" id="Phobius"/>
    </source>
</evidence>
<name>A0A4Q1CJF9_9BACT</name>
<feature type="transmembrane region" description="Helical" evidence="1">
    <location>
        <begin position="7"/>
        <end position="27"/>
    </location>
</feature>